<dbReference type="Proteomes" id="UP001594351">
    <property type="component" value="Unassembled WGS sequence"/>
</dbReference>
<dbReference type="PANTHER" id="PTHR36928:SF1">
    <property type="entry name" value="PHOSPHATASE YCDX-RELATED"/>
    <property type="match status" value="1"/>
</dbReference>
<sequence>MIRNDLHVHSIQSSCGLHTLFEIVMIAHGKGMNLVNISDHGPGSGRFINLGVMSERSRLPDPVTIPGGPSLFVLRGIEANIMNRRGDSDLNDMHMRKLDLISAGFHTCSQLPAFGSEKVNTAALINFLQQYPLDILTHPCIRPFPLDIATVIDLSLTYGFALEVNNTSLRLDKTNRDILMEMIILARDKQALLVETSDGHTYHEIGENEAIESLLEDLSVNGDLLFLNRDDEKLKLFIQARRRDRLNYQSQ</sequence>
<dbReference type="InterPro" id="IPR050243">
    <property type="entry name" value="PHP_phosphatase"/>
</dbReference>
<comment type="caution">
    <text evidence="1">The sequence shown here is derived from an EMBL/GenBank/DDBJ whole genome shotgun (WGS) entry which is preliminary data.</text>
</comment>
<dbReference type="PANTHER" id="PTHR36928">
    <property type="entry name" value="PHOSPHATASE YCDX-RELATED"/>
    <property type="match status" value="1"/>
</dbReference>
<accession>A0ABV6Z6E5</accession>
<evidence type="ECO:0000313" key="2">
    <source>
        <dbReference type="Proteomes" id="UP001594351"/>
    </source>
</evidence>
<dbReference type="SUPFAM" id="SSF89550">
    <property type="entry name" value="PHP domain-like"/>
    <property type="match status" value="1"/>
</dbReference>
<name>A0ABV6Z6E5_UNCC1</name>
<dbReference type="InterPro" id="IPR016195">
    <property type="entry name" value="Pol/histidinol_Pase-like"/>
</dbReference>
<dbReference type="EMBL" id="JBHPBY010000683">
    <property type="protein sequence ID" value="MFC1854021.1"/>
    <property type="molecule type" value="Genomic_DNA"/>
</dbReference>
<gene>
    <name evidence="1" type="ORF">ACFL27_27870</name>
</gene>
<organism evidence="1 2">
    <name type="scientific">candidate division CSSED10-310 bacterium</name>
    <dbReference type="NCBI Taxonomy" id="2855610"/>
    <lineage>
        <taxon>Bacteria</taxon>
        <taxon>Bacteria division CSSED10-310</taxon>
    </lineage>
</organism>
<evidence type="ECO:0000313" key="1">
    <source>
        <dbReference type="EMBL" id="MFC1854021.1"/>
    </source>
</evidence>
<evidence type="ECO:0008006" key="3">
    <source>
        <dbReference type="Google" id="ProtNLM"/>
    </source>
</evidence>
<keyword evidence="2" id="KW-1185">Reference proteome</keyword>
<protein>
    <recommendedName>
        <fullName evidence="3">Phosphatase</fullName>
    </recommendedName>
</protein>
<dbReference type="Gene3D" id="3.20.20.140">
    <property type="entry name" value="Metal-dependent hydrolases"/>
    <property type="match status" value="1"/>
</dbReference>
<reference evidence="1 2" key="1">
    <citation type="submission" date="2024-09" db="EMBL/GenBank/DDBJ databases">
        <title>Laminarin stimulates single cell rates of sulfate reduction while oxygen inhibits transcriptomic activity in coastal marine sediment.</title>
        <authorList>
            <person name="Lindsay M."/>
            <person name="Orcutt B."/>
            <person name="Emerson D."/>
            <person name="Stepanauskas R."/>
            <person name="D'Angelo T."/>
        </authorList>
    </citation>
    <scope>NUCLEOTIDE SEQUENCE [LARGE SCALE GENOMIC DNA]</scope>
    <source>
        <strain evidence="1">SAG AM-311-K15</strain>
    </source>
</reference>
<proteinExistence type="predicted"/>